<proteinExistence type="predicted"/>
<name>A0A2P5W741_GOSBA</name>
<evidence type="ECO:0000256" key="1">
    <source>
        <dbReference type="SAM" id="MobiDB-lite"/>
    </source>
</evidence>
<organism evidence="2 3">
    <name type="scientific">Gossypium barbadense</name>
    <name type="common">Sea Island cotton</name>
    <name type="synonym">Hibiscus barbadensis</name>
    <dbReference type="NCBI Taxonomy" id="3634"/>
    <lineage>
        <taxon>Eukaryota</taxon>
        <taxon>Viridiplantae</taxon>
        <taxon>Streptophyta</taxon>
        <taxon>Embryophyta</taxon>
        <taxon>Tracheophyta</taxon>
        <taxon>Spermatophyta</taxon>
        <taxon>Magnoliopsida</taxon>
        <taxon>eudicotyledons</taxon>
        <taxon>Gunneridae</taxon>
        <taxon>Pentapetalae</taxon>
        <taxon>rosids</taxon>
        <taxon>malvids</taxon>
        <taxon>Malvales</taxon>
        <taxon>Malvaceae</taxon>
        <taxon>Malvoideae</taxon>
        <taxon>Gossypium</taxon>
    </lineage>
</organism>
<accession>A0A2P5W741</accession>
<protein>
    <submittedName>
        <fullName evidence="2">Uncharacterized protein</fullName>
    </submittedName>
</protein>
<dbReference type="Proteomes" id="UP000239757">
    <property type="component" value="Unassembled WGS sequence"/>
</dbReference>
<evidence type="ECO:0000313" key="3">
    <source>
        <dbReference type="Proteomes" id="UP000239757"/>
    </source>
</evidence>
<dbReference type="SUPFAM" id="SSF52467">
    <property type="entry name" value="DHS-like NAD/FAD-binding domain"/>
    <property type="match status" value="1"/>
</dbReference>
<gene>
    <name evidence="2" type="ORF">GOBAR_AA33789</name>
</gene>
<dbReference type="EMBL" id="KZ668805">
    <property type="protein sequence ID" value="PPR86902.1"/>
    <property type="molecule type" value="Genomic_DNA"/>
</dbReference>
<reference evidence="2 3" key="1">
    <citation type="submission" date="2015-01" db="EMBL/GenBank/DDBJ databases">
        <title>Genome of allotetraploid Gossypium barbadense reveals genomic plasticity and fiber elongation in cotton evolution.</title>
        <authorList>
            <person name="Chen X."/>
            <person name="Liu X."/>
            <person name="Zhao B."/>
            <person name="Zheng H."/>
            <person name="Hu Y."/>
            <person name="Lu G."/>
            <person name="Yang C."/>
            <person name="Chen J."/>
            <person name="Shan C."/>
            <person name="Zhang L."/>
            <person name="Zhou Y."/>
            <person name="Wang L."/>
            <person name="Guo W."/>
            <person name="Bai Y."/>
            <person name="Ruan J."/>
            <person name="Shangguan X."/>
            <person name="Mao Y."/>
            <person name="Jiang J."/>
            <person name="Zhu Y."/>
            <person name="Lei J."/>
            <person name="Kang H."/>
            <person name="Chen S."/>
            <person name="He X."/>
            <person name="Wang R."/>
            <person name="Wang Y."/>
            <person name="Chen J."/>
            <person name="Wang L."/>
            <person name="Yu S."/>
            <person name="Wang B."/>
            <person name="Wei J."/>
            <person name="Song S."/>
            <person name="Lu X."/>
            <person name="Gao Z."/>
            <person name="Gu W."/>
            <person name="Deng X."/>
            <person name="Ma D."/>
            <person name="Wang S."/>
            <person name="Liang W."/>
            <person name="Fang L."/>
            <person name="Cai C."/>
            <person name="Zhu X."/>
            <person name="Zhou B."/>
            <person name="Zhang Y."/>
            <person name="Chen Z."/>
            <person name="Xu S."/>
            <person name="Zhu R."/>
            <person name="Wang S."/>
            <person name="Zhang T."/>
            <person name="Zhao G."/>
        </authorList>
    </citation>
    <scope>NUCLEOTIDE SEQUENCE [LARGE SCALE GENOMIC DNA]</scope>
    <source>
        <strain evidence="3">cv. Xinhai21</strain>
        <tissue evidence="2">Leaf</tissue>
    </source>
</reference>
<dbReference type="Gene3D" id="3.40.50.1220">
    <property type="entry name" value="TPP-binding domain"/>
    <property type="match status" value="1"/>
</dbReference>
<sequence>MTAIASVMSATTINAMRPKTRPRPQFKSLTSCRISVSGVPVRETQPPSDKKVVPQADPPSAEDVNHLYQIIFQSTKVVVLTGAEISTGCGIPDYGLT</sequence>
<evidence type="ECO:0000313" key="2">
    <source>
        <dbReference type="EMBL" id="PPR86902.1"/>
    </source>
</evidence>
<dbReference type="OrthoDB" id="424302at2759"/>
<feature type="region of interest" description="Disordered" evidence="1">
    <location>
        <begin position="38"/>
        <end position="59"/>
    </location>
</feature>
<dbReference type="InterPro" id="IPR029035">
    <property type="entry name" value="DHS-like_NAD/FAD-binding_dom"/>
</dbReference>
<dbReference type="AlphaFoldDB" id="A0A2P5W741"/>